<sequence>MLITCPKCESKARIATSRAMSKETREAYCQCLNLNCGIVFVTYTSVHRIIEPSGDKPDPELQPELCKGDLDQMEIFANYQSSK</sequence>
<proteinExistence type="predicted"/>
<protein>
    <submittedName>
        <fullName evidence="2">Zinc-binding protein</fullName>
    </submittedName>
</protein>
<dbReference type="KEGG" id="vcy:IX92_19065"/>
<dbReference type="AlphaFoldDB" id="A0AAN0SHH9"/>
<organism evidence="2 3">
    <name type="scientific">Vibrio coralliilyticus</name>
    <dbReference type="NCBI Taxonomy" id="190893"/>
    <lineage>
        <taxon>Bacteria</taxon>
        <taxon>Pseudomonadati</taxon>
        <taxon>Pseudomonadota</taxon>
        <taxon>Gammaproteobacteria</taxon>
        <taxon>Vibrionales</taxon>
        <taxon>Vibrionaceae</taxon>
        <taxon>Vibrio</taxon>
    </lineage>
</organism>
<keyword evidence="3" id="KW-1185">Reference proteome</keyword>
<dbReference type="RefSeq" id="WP_043010125.1">
    <property type="nucleotide sequence ID" value="NZ_CP009618.1"/>
</dbReference>
<dbReference type="Proteomes" id="UP000030081">
    <property type="component" value="Chromosome 2"/>
</dbReference>
<dbReference type="Pfam" id="PF04606">
    <property type="entry name" value="Ogr_Delta"/>
    <property type="match status" value="1"/>
</dbReference>
<evidence type="ECO:0000313" key="3">
    <source>
        <dbReference type="Proteomes" id="UP000030081"/>
    </source>
</evidence>
<dbReference type="InterPro" id="IPR007684">
    <property type="entry name" value="Znf_Ogr/Delta"/>
</dbReference>
<accession>A0AAN0SHH9</accession>
<gene>
    <name evidence="2" type="ORF">IX92_19065</name>
</gene>
<dbReference type="EMBL" id="CP009618">
    <property type="protein sequence ID" value="AIW21133.1"/>
    <property type="molecule type" value="Genomic_DNA"/>
</dbReference>
<evidence type="ECO:0000259" key="1">
    <source>
        <dbReference type="Pfam" id="PF04606"/>
    </source>
</evidence>
<evidence type="ECO:0000313" key="2">
    <source>
        <dbReference type="EMBL" id="AIW21133.1"/>
    </source>
</evidence>
<reference evidence="2 3" key="1">
    <citation type="submission" date="2014-10" db="EMBL/GenBank/DDBJ databases">
        <title>The Complete Genome Sequence for the Shellfish Pathogen Vibrio coralliilyticus RE98 Isolated from a Shellfish Hatchery.</title>
        <authorList>
            <person name="Richards G.P."/>
            <person name="Bono J.L."/>
            <person name="Watson M.A."/>
            <person name="Needleman D.S."/>
        </authorList>
    </citation>
    <scope>NUCLEOTIDE SEQUENCE [LARGE SCALE GENOMIC DNA]</scope>
    <source>
        <strain evidence="2 3">RE98</strain>
    </source>
</reference>
<name>A0AAN0SHH9_9VIBR</name>
<feature type="domain" description="Zinc finger Ogr/Delta-type" evidence="1">
    <location>
        <begin position="4"/>
        <end position="50"/>
    </location>
</feature>